<dbReference type="Proteomes" id="UP000054359">
    <property type="component" value="Unassembled WGS sequence"/>
</dbReference>
<accession>A0A087SXF9</accession>
<feature type="domain" description="PP4R3 EVH1-like" evidence="1">
    <location>
        <begin position="17"/>
        <end position="112"/>
    </location>
</feature>
<dbReference type="InterPro" id="IPR051137">
    <property type="entry name" value="PP4R3-like"/>
</dbReference>
<evidence type="ECO:0000313" key="2">
    <source>
        <dbReference type="EMBL" id="KFM57548.1"/>
    </source>
</evidence>
<feature type="non-terminal residue" evidence="2">
    <location>
        <position position="152"/>
    </location>
</feature>
<dbReference type="PANTHER" id="PTHR23318">
    <property type="entry name" value="ATP SYNTHASE GAMMA-RELATED"/>
    <property type="match status" value="1"/>
</dbReference>
<dbReference type="GO" id="GO:0072542">
    <property type="term" value="F:protein phosphatase activator activity"/>
    <property type="evidence" value="ECO:0007669"/>
    <property type="project" value="TreeGrafter"/>
</dbReference>
<dbReference type="InterPro" id="IPR011993">
    <property type="entry name" value="PH-like_dom_sf"/>
</dbReference>
<dbReference type="Pfam" id="PF22972">
    <property type="entry name" value="EVH1_PP4R3"/>
    <property type="match status" value="1"/>
</dbReference>
<dbReference type="EMBL" id="KK112400">
    <property type="protein sequence ID" value="KFM57548.1"/>
    <property type="molecule type" value="Genomic_DNA"/>
</dbReference>
<keyword evidence="3" id="KW-1185">Reference proteome</keyword>
<organism evidence="2 3">
    <name type="scientific">Stegodyphus mimosarum</name>
    <name type="common">African social velvet spider</name>
    <dbReference type="NCBI Taxonomy" id="407821"/>
    <lineage>
        <taxon>Eukaryota</taxon>
        <taxon>Metazoa</taxon>
        <taxon>Ecdysozoa</taxon>
        <taxon>Arthropoda</taxon>
        <taxon>Chelicerata</taxon>
        <taxon>Arachnida</taxon>
        <taxon>Araneae</taxon>
        <taxon>Araneomorphae</taxon>
        <taxon>Entelegynae</taxon>
        <taxon>Eresoidea</taxon>
        <taxon>Eresidae</taxon>
        <taxon>Stegodyphus</taxon>
    </lineage>
</organism>
<proteinExistence type="predicted"/>
<dbReference type="GO" id="GO:0006974">
    <property type="term" value="P:DNA damage response"/>
    <property type="evidence" value="ECO:0007669"/>
    <property type="project" value="TreeGrafter"/>
</dbReference>
<dbReference type="GO" id="GO:0005654">
    <property type="term" value="C:nucleoplasm"/>
    <property type="evidence" value="ECO:0007669"/>
    <property type="project" value="TreeGrafter"/>
</dbReference>
<dbReference type="Gene3D" id="2.30.29.30">
    <property type="entry name" value="Pleckstrin-homology domain (PH domain)/Phosphotyrosine-binding domain (PTB)"/>
    <property type="match status" value="1"/>
</dbReference>
<dbReference type="InterPro" id="IPR055236">
    <property type="entry name" value="EVH1_PP4R3"/>
</dbReference>
<dbReference type="STRING" id="407821.A0A087SXF9"/>
<dbReference type="GO" id="GO:0030289">
    <property type="term" value="C:protein phosphatase 4 complex"/>
    <property type="evidence" value="ECO:0007669"/>
    <property type="project" value="TreeGrafter"/>
</dbReference>
<gene>
    <name evidence="2" type="ORF">X975_18168</name>
</gene>
<dbReference type="OrthoDB" id="27483at2759"/>
<evidence type="ECO:0000259" key="1">
    <source>
        <dbReference type="Pfam" id="PF22972"/>
    </source>
</evidence>
<evidence type="ECO:0000313" key="3">
    <source>
        <dbReference type="Proteomes" id="UP000054359"/>
    </source>
</evidence>
<dbReference type="PANTHER" id="PTHR23318:SF0">
    <property type="entry name" value="SERINE_THREONINE-PROTEIN PHOSPHATASE 4 REGULATORY SUBUNIT 3"/>
    <property type="match status" value="1"/>
</dbReference>
<sequence length="152" mass="17632">MDVTEFIHGESPGKKFRVKYFVLNPNGTEWDDKGTGYVISYYSYLLDCYLLIVRDEMDDSVLLETKIFHNATFRREKDTVIAWKEGGQFDLALSFEEKAGCDEIWRNVCLAQNSYPTFGYFTMRDALMNASELTFCDFKSNNSDQEDSDVSR</sequence>
<name>A0A087SXF9_STEMI</name>
<dbReference type="SUPFAM" id="SSF50729">
    <property type="entry name" value="PH domain-like"/>
    <property type="match status" value="1"/>
</dbReference>
<reference evidence="2 3" key="1">
    <citation type="submission" date="2013-11" db="EMBL/GenBank/DDBJ databases">
        <title>Genome sequencing of Stegodyphus mimosarum.</title>
        <authorList>
            <person name="Bechsgaard J."/>
        </authorList>
    </citation>
    <scope>NUCLEOTIDE SEQUENCE [LARGE SCALE GENOMIC DNA]</scope>
</reference>
<dbReference type="AlphaFoldDB" id="A0A087SXF9"/>
<protein>
    <submittedName>
        <fullName evidence="2">Serine/threonine-protein phosphatase 4 regulatory subunit 3</fullName>
    </submittedName>
</protein>